<dbReference type="Proteomes" id="UP000668214">
    <property type="component" value="Unassembled WGS sequence"/>
</dbReference>
<dbReference type="InterPro" id="IPR036397">
    <property type="entry name" value="RNaseH_sf"/>
</dbReference>
<gene>
    <name evidence="2" type="ORF">G6Z78_0003390</name>
</gene>
<feature type="non-terminal residue" evidence="2">
    <location>
        <position position="1"/>
    </location>
</feature>
<dbReference type="GO" id="GO:0003676">
    <property type="term" value="F:nucleic acid binding"/>
    <property type="evidence" value="ECO:0007669"/>
    <property type="project" value="InterPro"/>
</dbReference>
<evidence type="ECO:0000256" key="1">
    <source>
        <dbReference type="SAM" id="MobiDB-lite"/>
    </source>
</evidence>
<proteinExistence type="predicted"/>
<feature type="region of interest" description="Disordered" evidence="1">
    <location>
        <begin position="85"/>
        <end position="105"/>
    </location>
</feature>
<reference evidence="2" key="1">
    <citation type="submission" date="2020-02" db="EMBL/GenBank/DDBJ databases">
        <title>Relaxed selection underlies rapid genomic changes in the transitions from sociality to social parasitism in ants.</title>
        <authorList>
            <person name="Bi X."/>
        </authorList>
    </citation>
    <scope>NUCLEOTIDE SEQUENCE</scope>
    <source>
        <strain evidence="2">BGI-DK2014c</strain>
        <tissue evidence="2">Whole body</tissue>
    </source>
</reference>
<feature type="compositionally biased region" description="Basic and acidic residues" evidence="1">
    <location>
        <begin position="24"/>
        <end position="64"/>
    </location>
</feature>
<feature type="region of interest" description="Disordered" evidence="1">
    <location>
        <begin position="20"/>
        <end position="64"/>
    </location>
</feature>
<organism evidence="2 3">
    <name type="scientific">Pseudoatta argentina</name>
    <dbReference type="NCBI Taxonomy" id="621737"/>
    <lineage>
        <taxon>Eukaryota</taxon>
        <taxon>Metazoa</taxon>
        <taxon>Ecdysozoa</taxon>
        <taxon>Arthropoda</taxon>
        <taxon>Hexapoda</taxon>
        <taxon>Insecta</taxon>
        <taxon>Pterygota</taxon>
        <taxon>Neoptera</taxon>
        <taxon>Endopterygota</taxon>
        <taxon>Hymenoptera</taxon>
        <taxon>Apocrita</taxon>
        <taxon>Aculeata</taxon>
        <taxon>Formicoidea</taxon>
        <taxon>Formicidae</taxon>
        <taxon>Myrmicinae</taxon>
        <taxon>Pseudoatta</taxon>
    </lineage>
</organism>
<dbReference type="EMBL" id="JAANIA010000186">
    <property type="protein sequence ID" value="KAG5326389.1"/>
    <property type="molecule type" value="Genomic_DNA"/>
</dbReference>
<protein>
    <submittedName>
        <fullName evidence="2">MOS1T transposase</fullName>
    </submittedName>
</protein>
<accession>A0A836F2V2</accession>
<feature type="non-terminal residue" evidence="2">
    <location>
        <position position="249"/>
    </location>
</feature>
<comment type="caution">
    <text evidence="2">The sequence shown here is derived from an EMBL/GenBank/DDBJ whole genome shotgun (WGS) entry which is preliminary data.</text>
</comment>
<dbReference type="AlphaFoldDB" id="A0A836F2V2"/>
<dbReference type="Gene3D" id="3.30.420.10">
    <property type="entry name" value="Ribonuclease H-like superfamily/Ribonuclease H"/>
    <property type="match status" value="1"/>
</dbReference>
<name>A0A836F2V2_9HYME</name>
<keyword evidence="3" id="KW-1185">Reference proteome</keyword>
<evidence type="ECO:0000313" key="2">
    <source>
        <dbReference type="EMBL" id="KAG5326389.1"/>
    </source>
</evidence>
<sequence length="249" mass="28598">MCTGNVVANGRKWTIVEEEYDEREVERTRESTHQMDEDSDKMGWEKRREAGGGSEEKREREKGDTFITRRRATEKIERQVVFARGSLPGPRGEHEEGTEGCAGCTNETRGKEGTAYGSQGTRIAVLLRDHFLCKIKYCKYDGSGHTFEEDICAVCEATETSTMSRNNDRCGEPGHNGTARHVRAENGRMHSSFRFSPILADRRFHSYEEAQKWIDSWIAPKDMSFFRRGIHVLPERWEKVVSSDGQYFK</sequence>
<evidence type="ECO:0000313" key="3">
    <source>
        <dbReference type="Proteomes" id="UP000668214"/>
    </source>
</evidence>